<evidence type="ECO:0000256" key="6">
    <source>
        <dbReference type="ARBA" id="ARBA00022984"/>
    </source>
</evidence>
<dbReference type="Pfam" id="PF02875">
    <property type="entry name" value="Mur_ligase_C"/>
    <property type="match status" value="1"/>
</dbReference>
<dbReference type="STRING" id="290512.Paes_1579"/>
<feature type="domain" description="Mur ligase central" evidence="12">
    <location>
        <begin position="116"/>
        <end position="305"/>
    </location>
</feature>
<dbReference type="PANTHER" id="PTHR43445">
    <property type="entry name" value="UDP-N-ACETYLMURAMATE--L-ALANINE LIGASE-RELATED"/>
    <property type="match status" value="1"/>
</dbReference>
<dbReference type="InterPro" id="IPR050061">
    <property type="entry name" value="MurCDEF_pg_biosynth"/>
</dbReference>
<keyword evidence="3" id="KW-0547">Nucleotide-binding</keyword>
<keyword evidence="7" id="KW-0131">Cell cycle</keyword>
<dbReference type="GO" id="GO:0008360">
    <property type="term" value="P:regulation of cell shape"/>
    <property type="evidence" value="ECO:0007669"/>
    <property type="project" value="UniProtKB-KW"/>
</dbReference>
<feature type="transmembrane region" description="Helical" evidence="9">
    <location>
        <begin position="12"/>
        <end position="34"/>
    </location>
</feature>
<evidence type="ECO:0000259" key="12">
    <source>
        <dbReference type="Pfam" id="PF08245"/>
    </source>
</evidence>
<reference evidence="13" key="1">
    <citation type="submission" date="2008-06" db="EMBL/GenBank/DDBJ databases">
        <title>Complete sequence of chromosome of Prosthecochloris aestuarii DSM 271.</title>
        <authorList>
            <consortium name="US DOE Joint Genome Institute"/>
            <person name="Lucas S."/>
            <person name="Copeland A."/>
            <person name="Lapidus A."/>
            <person name="Glavina del Rio T."/>
            <person name="Dalin E."/>
            <person name="Tice H."/>
            <person name="Bruce D."/>
            <person name="Goodwin L."/>
            <person name="Pitluck S."/>
            <person name="Schmutz J."/>
            <person name="Larimer F."/>
            <person name="Land M."/>
            <person name="Hauser L."/>
            <person name="Kyrpides N."/>
            <person name="Anderson I."/>
            <person name="Liu Z."/>
            <person name="Li T."/>
            <person name="Zhao F."/>
            <person name="Overmann J."/>
            <person name="Bryant D.A."/>
            <person name="Richardson P."/>
        </authorList>
    </citation>
    <scope>NUCLEOTIDE SEQUENCE [LARGE SCALE GENOMIC DNA]</scope>
    <source>
        <strain evidence="13">DSM 271</strain>
    </source>
</reference>
<dbReference type="EMBL" id="CP001108">
    <property type="protein sequence ID" value="ACF46597.1"/>
    <property type="molecule type" value="Genomic_DNA"/>
</dbReference>
<dbReference type="Gene3D" id="3.40.50.720">
    <property type="entry name" value="NAD(P)-binding Rossmann-like Domain"/>
    <property type="match status" value="1"/>
</dbReference>
<evidence type="ECO:0000313" key="13">
    <source>
        <dbReference type="EMBL" id="ACF46597.1"/>
    </source>
</evidence>
<keyword evidence="4" id="KW-0067">ATP-binding</keyword>
<dbReference type="GO" id="GO:0051301">
    <property type="term" value="P:cell division"/>
    <property type="evidence" value="ECO:0007669"/>
    <property type="project" value="UniProtKB-KW"/>
</dbReference>
<evidence type="ECO:0000256" key="4">
    <source>
        <dbReference type="ARBA" id="ARBA00022840"/>
    </source>
</evidence>
<dbReference type="InterPro" id="IPR013221">
    <property type="entry name" value="Mur_ligase_cen"/>
</dbReference>
<dbReference type="InterPro" id="IPR005757">
    <property type="entry name" value="Mpl"/>
</dbReference>
<dbReference type="Proteomes" id="UP000002725">
    <property type="component" value="Chromosome"/>
</dbReference>
<keyword evidence="8" id="KW-0961">Cell wall biogenesis/degradation</keyword>
<accession>B4S9C7</accession>
<dbReference type="SUPFAM" id="SSF51984">
    <property type="entry name" value="MurCD N-terminal domain"/>
    <property type="match status" value="1"/>
</dbReference>
<dbReference type="SUPFAM" id="SSF53623">
    <property type="entry name" value="MurD-like peptide ligases, catalytic domain"/>
    <property type="match status" value="1"/>
</dbReference>
<keyword evidence="1" id="KW-0436">Ligase</keyword>
<dbReference type="InterPro" id="IPR000713">
    <property type="entry name" value="Mur_ligase_N"/>
</dbReference>
<dbReference type="SUPFAM" id="SSF53244">
    <property type="entry name" value="MurD-like peptide ligases, peptide-binding domain"/>
    <property type="match status" value="1"/>
</dbReference>
<dbReference type="PANTHER" id="PTHR43445:SF5">
    <property type="entry name" value="UDP-N-ACETYLMURAMATE--L-ALANYL-GAMMA-D-GLUTAMYL-MESO-2,6-DIAMINOHEPTANDIOATE LIGASE"/>
    <property type="match status" value="1"/>
</dbReference>
<dbReference type="InterPro" id="IPR004101">
    <property type="entry name" value="Mur_ligase_C"/>
</dbReference>
<gene>
    <name evidence="13" type="ordered locus">Paes_1579</name>
</gene>
<keyword evidence="5" id="KW-0133">Cell shape</keyword>
<keyword evidence="9" id="KW-0472">Membrane</keyword>
<dbReference type="InterPro" id="IPR036565">
    <property type="entry name" value="Mur-like_cat_sf"/>
</dbReference>
<evidence type="ECO:0000313" key="14">
    <source>
        <dbReference type="Proteomes" id="UP000002725"/>
    </source>
</evidence>
<dbReference type="GO" id="GO:0005524">
    <property type="term" value="F:ATP binding"/>
    <property type="evidence" value="ECO:0007669"/>
    <property type="project" value="UniProtKB-KW"/>
</dbReference>
<keyword evidence="9" id="KW-1133">Transmembrane helix</keyword>
<evidence type="ECO:0000256" key="2">
    <source>
        <dbReference type="ARBA" id="ARBA00022618"/>
    </source>
</evidence>
<dbReference type="eggNOG" id="COG0773">
    <property type="taxonomic scope" value="Bacteria"/>
</dbReference>
<dbReference type="Gene3D" id="3.40.1190.10">
    <property type="entry name" value="Mur-like, catalytic domain"/>
    <property type="match status" value="1"/>
</dbReference>
<evidence type="ECO:0000256" key="7">
    <source>
        <dbReference type="ARBA" id="ARBA00023306"/>
    </source>
</evidence>
<evidence type="ECO:0000256" key="9">
    <source>
        <dbReference type="SAM" id="Phobius"/>
    </source>
</evidence>
<feature type="domain" description="Mur ligase N-terminal catalytic" evidence="10">
    <location>
        <begin position="10"/>
        <end position="106"/>
    </location>
</feature>
<dbReference type="HOGENOM" id="CLU_028104_0_2_10"/>
<name>B4S9C7_PROA2</name>
<evidence type="ECO:0000259" key="10">
    <source>
        <dbReference type="Pfam" id="PF01225"/>
    </source>
</evidence>
<feature type="domain" description="Mur ligase C-terminal" evidence="11">
    <location>
        <begin position="328"/>
        <end position="466"/>
    </location>
</feature>
<dbReference type="KEGG" id="paa:Paes_1579"/>
<evidence type="ECO:0000259" key="11">
    <source>
        <dbReference type="Pfam" id="PF02875"/>
    </source>
</evidence>
<evidence type="ECO:0000256" key="3">
    <source>
        <dbReference type="ARBA" id="ARBA00022741"/>
    </source>
</evidence>
<dbReference type="NCBIfam" id="TIGR01081">
    <property type="entry name" value="mpl"/>
    <property type="match status" value="1"/>
</dbReference>
<keyword evidence="9" id="KW-0812">Transmembrane</keyword>
<dbReference type="InterPro" id="IPR036615">
    <property type="entry name" value="Mur_ligase_C_dom_sf"/>
</dbReference>
<dbReference type="GO" id="GO:0009252">
    <property type="term" value="P:peptidoglycan biosynthetic process"/>
    <property type="evidence" value="ECO:0007669"/>
    <property type="project" value="UniProtKB-KW"/>
</dbReference>
<dbReference type="GO" id="GO:0016881">
    <property type="term" value="F:acid-amino acid ligase activity"/>
    <property type="evidence" value="ECO:0007669"/>
    <property type="project" value="InterPro"/>
</dbReference>
<dbReference type="RefSeq" id="WP_012506130.1">
    <property type="nucleotide sequence ID" value="NC_011059.1"/>
</dbReference>
<evidence type="ECO:0000256" key="1">
    <source>
        <dbReference type="ARBA" id="ARBA00022598"/>
    </source>
</evidence>
<dbReference type="Pfam" id="PF01225">
    <property type="entry name" value="Mur_ligase"/>
    <property type="match status" value="1"/>
</dbReference>
<dbReference type="GO" id="GO:0071555">
    <property type="term" value="P:cell wall organization"/>
    <property type="evidence" value="ECO:0007669"/>
    <property type="project" value="UniProtKB-KW"/>
</dbReference>
<keyword evidence="14" id="KW-1185">Reference proteome</keyword>
<evidence type="ECO:0000256" key="8">
    <source>
        <dbReference type="ARBA" id="ARBA00023316"/>
    </source>
</evidence>
<proteinExistence type="predicted"/>
<dbReference type="Gene3D" id="3.90.190.20">
    <property type="entry name" value="Mur ligase, C-terminal domain"/>
    <property type="match status" value="1"/>
</dbReference>
<dbReference type="AlphaFoldDB" id="B4S9C7"/>
<evidence type="ECO:0000256" key="5">
    <source>
        <dbReference type="ARBA" id="ARBA00022960"/>
    </source>
</evidence>
<sequence>MTNMKPGSSIYFIGIGGTAMASVAVALCQAGYMVSGSDTSLYPPMSDYLYDHAITCHEGFDAEHLAETEPDAIVVGNAVSRGNPELEYALNRHLPMTSMPEIVRTLLIDANTSVVVTGTHGKTTTTSLIAWLFEYASYQPGFLIGGIAENFGAGCRASAGKKNNGWFITEGDEYDSAFFDKRSKFMHYRPDIAIINNIEFDHADIFNSIEDIKRSFRHFVNLVPSEGLLLCNGHDAVALDIASKAFCRVERFGLDKSCDWSARNIEANGERTAFELLHNQIPVGNLEIPLFGTHNILNTLAAIGSASQADIQLPVIAEALRHFKGPKRRMEVIGDFPGNITLIDDFAHHPTAIKATLDALRQRFPSRRIIACFEPRSNTSTRNTFQEEFSSCFDSADIVVLGKVHRPERYQENERLDTRQIVEKIAGKGKAAFAAGLNIEQYPLDIVRFLERTINQNDVIILLSNGSFDNLKTLLAESFNK</sequence>
<protein>
    <submittedName>
        <fullName evidence="13">UDP-N-acetylmuramate</fullName>
    </submittedName>
</protein>
<keyword evidence="6" id="KW-0573">Peptidoglycan synthesis</keyword>
<keyword evidence="2" id="KW-0132">Cell division</keyword>
<dbReference type="Pfam" id="PF08245">
    <property type="entry name" value="Mur_ligase_M"/>
    <property type="match status" value="1"/>
</dbReference>
<organism evidence="13 14">
    <name type="scientific">Prosthecochloris aestuarii (strain DSM 271 / SK 413)</name>
    <dbReference type="NCBI Taxonomy" id="290512"/>
    <lineage>
        <taxon>Bacteria</taxon>
        <taxon>Pseudomonadati</taxon>
        <taxon>Chlorobiota</taxon>
        <taxon>Chlorobiia</taxon>
        <taxon>Chlorobiales</taxon>
        <taxon>Chlorobiaceae</taxon>
        <taxon>Prosthecochloris</taxon>
    </lineage>
</organism>